<dbReference type="EMBL" id="LT795074">
    <property type="protein sequence ID" value="SJX66401.1"/>
    <property type="molecule type" value="Genomic_DNA"/>
</dbReference>
<dbReference type="Proteomes" id="UP000239563">
    <property type="component" value="Chromosome XXI"/>
</dbReference>
<dbReference type="InterPro" id="IPR029058">
    <property type="entry name" value="AB_hydrolase_fold"/>
</dbReference>
<dbReference type="PANTHER" id="PTHR35560:SF3">
    <property type="entry name" value="PEPTIDASE S9 PROLYL OLIGOPEPTIDASE CATALYTIC DOMAIN-CONTAINING PROTEIN"/>
    <property type="match status" value="1"/>
</dbReference>
<dbReference type="Gene3D" id="3.40.50.1820">
    <property type="entry name" value="alpha/beta hydrolase"/>
    <property type="match status" value="1"/>
</dbReference>
<evidence type="ECO:0000313" key="1">
    <source>
        <dbReference type="EMBL" id="SJX66401.1"/>
    </source>
</evidence>
<organism evidence="1 2">
    <name type="scientific">Sporisorium reilianum f. sp. reilianum</name>
    <dbReference type="NCBI Taxonomy" id="72559"/>
    <lineage>
        <taxon>Eukaryota</taxon>
        <taxon>Fungi</taxon>
        <taxon>Dikarya</taxon>
        <taxon>Basidiomycota</taxon>
        <taxon>Ustilaginomycotina</taxon>
        <taxon>Ustilaginomycetes</taxon>
        <taxon>Ustilaginales</taxon>
        <taxon>Ustilaginaceae</taxon>
        <taxon>Sporisorium</taxon>
    </lineage>
</organism>
<gene>
    <name evidence="1" type="ORF">SRS1_16723</name>
</gene>
<proteinExistence type="predicted"/>
<dbReference type="AlphaFoldDB" id="A0A2N8UND3"/>
<dbReference type="PANTHER" id="PTHR35560">
    <property type="entry name" value="BLL0132 PROTEIN"/>
    <property type="match status" value="1"/>
</dbReference>
<accession>A0A2N8UND3</accession>
<reference evidence="1 2" key="1">
    <citation type="submission" date="2017-02" db="EMBL/GenBank/DDBJ databases">
        <authorList>
            <person name="Peterson S.W."/>
        </authorList>
    </citation>
    <scope>NUCLEOTIDE SEQUENCE [LARGE SCALE GENOMIC DNA]</scope>
    <source>
        <strain evidence="1 2">SRS1_H2-8</strain>
    </source>
</reference>
<evidence type="ECO:0000313" key="2">
    <source>
        <dbReference type="Proteomes" id="UP000239563"/>
    </source>
</evidence>
<dbReference type="SUPFAM" id="SSF53474">
    <property type="entry name" value="alpha/beta-Hydrolases"/>
    <property type="match status" value="1"/>
</dbReference>
<sequence length="309" mass="33654">MAYLPISTDLVSCTEGSGVSLEKGDGARIDLLRWHPQSTDGGVELPVYVDGWLGANARASIEQVVVHLHGKERDGNVAWDDIAAARSRLSVDQQRTTLIVVPQFLNGLDKAKIHASNQSHLLMWKSNGWGEGSASVRPKPSALNQGGVSSFEALDAIVCHFANRQLYASIKRIVVSGHSMGGQLVQRYSILGAPPLSPQQRQAVRIEYVVINPASYLYFTAERPGSPAADANVYKYGFDQLASKVSTYRGIENSQDAQFYLDRMLRERTVAFLHGEADRGVGDDRPEAMAQGAFPLTSHRASVCKDSVS</sequence>
<name>A0A2N8UND3_9BASI</name>
<protein>
    <submittedName>
        <fullName evidence="1">Uncharacterized protein</fullName>
    </submittedName>
</protein>